<keyword evidence="1" id="KW-0175">Coiled coil</keyword>
<gene>
    <name evidence="3" type="ORF">PSON_ATCC_30995.1.T0850173</name>
</gene>
<feature type="compositionally biased region" description="Basic and acidic residues" evidence="2">
    <location>
        <begin position="94"/>
        <end position="105"/>
    </location>
</feature>
<evidence type="ECO:0000256" key="1">
    <source>
        <dbReference type="SAM" id="Coils"/>
    </source>
</evidence>
<sequence length="315" mass="36225">MGCGASKEIEKQIEEYQVKIDEIQDINTVLLQQINELKENKNKRKPVYVVADQEIDDLFVFKTDLDKRFEQIDTDIKKIRIQLLGQDQVNQKQTNDKKQISKQTEDASSENKWLEMMENNDNEITLKHFQDPILDELSEKQEQNFKEKSNDKVENLEMIKTIPKQSLEQTQPKQQQQEQKSVANISEISKQLADALGEDMKQIHDGMKSKLFYNTGINQTKDLLSNNQSNAQVSIPNNSNPNITTTNNNITNNNNNNNNKNSRVNIQNTPKIDQVKRKSTKSGSQVDKAQASSQQHFFSKQSTEVIVAKKKTKKS</sequence>
<comment type="caution">
    <text evidence="3">The sequence shown here is derived from an EMBL/GenBank/DDBJ whole genome shotgun (WGS) entry which is preliminary data.</text>
</comment>
<dbReference type="OrthoDB" id="304415at2759"/>
<reference evidence="3" key="1">
    <citation type="submission" date="2021-01" db="EMBL/GenBank/DDBJ databases">
        <authorList>
            <consortium name="Genoscope - CEA"/>
            <person name="William W."/>
        </authorList>
    </citation>
    <scope>NUCLEOTIDE SEQUENCE</scope>
</reference>
<evidence type="ECO:0000313" key="3">
    <source>
        <dbReference type="EMBL" id="CAD8105917.1"/>
    </source>
</evidence>
<evidence type="ECO:0000256" key="2">
    <source>
        <dbReference type="SAM" id="MobiDB-lite"/>
    </source>
</evidence>
<dbReference type="EMBL" id="CAJJDN010000085">
    <property type="protein sequence ID" value="CAD8105917.1"/>
    <property type="molecule type" value="Genomic_DNA"/>
</dbReference>
<evidence type="ECO:0000313" key="4">
    <source>
        <dbReference type="Proteomes" id="UP000692954"/>
    </source>
</evidence>
<accession>A0A8S1PRK1</accession>
<organism evidence="3 4">
    <name type="scientific">Paramecium sonneborni</name>
    <dbReference type="NCBI Taxonomy" id="65129"/>
    <lineage>
        <taxon>Eukaryota</taxon>
        <taxon>Sar</taxon>
        <taxon>Alveolata</taxon>
        <taxon>Ciliophora</taxon>
        <taxon>Intramacronucleata</taxon>
        <taxon>Oligohymenophorea</taxon>
        <taxon>Peniculida</taxon>
        <taxon>Parameciidae</taxon>
        <taxon>Paramecium</taxon>
    </lineage>
</organism>
<name>A0A8S1PRK1_9CILI</name>
<dbReference type="Proteomes" id="UP000692954">
    <property type="component" value="Unassembled WGS sequence"/>
</dbReference>
<keyword evidence="4" id="KW-1185">Reference proteome</keyword>
<proteinExistence type="predicted"/>
<feature type="compositionally biased region" description="Polar residues" evidence="2">
    <location>
        <begin position="281"/>
        <end position="304"/>
    </location>
</feature>
<feature type="compositionally biased region" description="Low complexity" evidence="2">
    <location>
        <begin position="164"/>
        <end position="181"/>
    </location>
</feature>
<feature type="compositionally biased region" description="Low complexity" evidence="2">
    <location>
        <begin position="234"/>
        <end position="262"/>
    </location>
</feature>
<feature type="region of interest" description="Disordered" evidence="2">
    <location>
        <begin position="162"/>
        <end position="183"/>
    </location>
</feature>
<feature type="coiled-coil region" evidence="1">
    <location>
        <begin position="6"/>
        <end position="40"/>
    </location>
</feature>
<feature type="region of interest" description="Disordered" evidence="2">
    <location>
        <begin position="230"/>
        <end position="315"/>
    </location>
</feature>
<dbReference type="AlphaFoldDB" id="A0A8S1PRK1"/>
<feature type="region of interest" description="Disordered" evidence="2">
    <location>
        <begin position="90"/>
        <end position="111"/>
    </location>
</feature>
<protein>
    <submittedName>
        <fullName evidence="3">Uncharacterized protein</fullName>
    </submittedName>
</protein>